<evidence type="ECO:0000313" key="2">
    <source>
        <dbReference type="EMBL" id="MPC08246.1"/>
    </source>
</evidence>
<feature type="region of interest" description="Disordered" evidence="1">
    <location>
        <begin position="1"/>
        <end position="21"/>
    </location>
</feature>
<comment type="caution">
    <text evidence="2">The sequence shown here is derived from an EMBL/GenBank/DDBJ whole genome shotgun (WGS) entry which is preliminary data.</text>
</comment>
<sequence>MQLPHDRHTNLPRPLISHDSSHDYDYHNHSYHDLDYNHNHNNKKNHCHESHHDHHNYDNDQDGKEEVQDVMRRLCVPFMSRIRSIPAILSRPRHRH</sequence>
<protein>
    <submittedName>
        <fullName evidence="2">Uncharacterized protein</fullName>
    </submittedName>
</protein>
<dbReference type="Proteomes" id="UP000324222">
    <property type="component" value="Unassembled WGS sequence"/>
</dbReference>
<gene>
    <name evidence="2" type="ORF">E2C01_000824</name>
</gene>
<evidence type="ECO:0000256" key="1">
    <source>
        <dbReference type="SAM" id="MobiDB-lite"/>
    </source>
</evidence>
<keyword evidence="3" id="KW-1185">Reference proteome</keyword>
<name>A0A5B7CIN4_PORTR</name>
<feature type="compositionally biased region" description="Basic and acidic residues" evidence="1">
    <location>
        <begin position="47"/>
        <end position="65"/>
    </location>
</feature>
<feature type="region of interest" description="Disordered" evidence="1">
    <location>
        <begin position="38"/>
        <end position="65"/>
    </location>
</feature>
<organism evidence="2 3">
    <name type="scientific">Portunus trituberculatus</name>
    <name type="common">Swimming crab</name>
    <name type="synonym">Neptunus trituberculatus</name>
    <dbReference type="NCBI Taxonomy" id="210409"/>
    <lineage>
        <taxon>Eukaryota</taxon>
        <taxon>Metazoa</taxon>
        <taxon>Ecdysozoa</taxon>
        <taxon>Arthropoda</taxon>
        <taxon>Crustacea</taxon>
        <taxon>Multicrustacea</taxon>
        <taxon>Malacostraca</taxon>
        <taxon>Eumalacostraca</taxon>
        <taxon>Eucarida</taxon>
        <taxon>Decapoda</taxon>
        <taxon>Pleocyemata</taxon>
        <taxon>Brachyura</taxon>
        <taxon>Eubrachyura</taxon>
        <taxon>Portunoidea</taxon>
        <taxon>Portunidae</taxon>
        <taxon>Portuninae</taxon>
        <taxon>Portunus</taxon>
    </lineage>
</organism>
<accession>A0A5B7CIN4</accession>
<proteinExistence type="predicted"/>
<evidence type="ECO:0000313" key="3">
    <source>
        <dbReference type="Proteomes" id="UP000324222"/>
    </source>
</evidence>
<dbReference type="EMBL" id="VSRR010000023">
    <property type="protein sequence ID" value="MPC08246.1"/>
    <property type="molecule type" value="Genomic_DNA"/>
</dbReference>
<reference evidence="2 3" key="1">
    <citation type="submission" date="2019-05" db="EMBL/GenBank/DDBJ databases">
        <title>Another draft genome of Portunus trituberculatus and its Hox gene families provides insights of decapod evolution.</title>
        <authorList>
            <person name="Jeong J.-H."/>
            <person name="Song I."/>
            <person name="Kim S."/>
            <person name="Choi T."/>
            <person name="Kim D."/>
            <person name="Ryu S."/>
            <person name="Kim W."/>
        </authorList>
    </citation>
    <scope>NUCLEOTIDE SEQUENCE [LARGE SCALE GENOMIC DNA]</scope>
    <source>
        <tissue evidence="2">Muscle</tissue>
    </source>
</reference>
<dbReference type="AlphaFoldDB" id="A0A5B7CIN4"/>